<dbReference type="GeneID" id="40332424"/>
<proteinExistence type="predicted"/>
<keyword evidence="3" id="KW-1185">Reference proteome</keyword>
<evidence type="ECO:0000313" key="3">
    <source>
        <dbReference type="Proteomes" id="UP000283634"/>
    </source>
</evidence>
<dbReference type="RefSeq" id="XP_029234915.1">
    <property type="nucleotide sequence ID" value="XM_029385241.1"/>
</dbReference>
<gene>
    <name evidence="2" type="ORF">TraAM80_08491</name>
</gene>
<name>A0A3R7MA55_TRYRA</name>
<feature type="transmembrane region" description="Helical" evidence="1">
    <location>
        <begin position="77"/>
        <end position="103"/>
    </location>
</feature>
<evidence type="ECO:0000256" key="1">
    <source>
        <dbReference type="SAM" id="Phobius"/>
    </source>
</evidence>
<comment type="caution">
    <text evidence="2">The sequence shown here is derived from an EMBL/GenBank/DDBJ whole genome shotgun (WGS) entry which is preliminary data.</text>
</comment>
<sequence>MLSGHGKAALRQAPHTHAYLSLRVCDSRKAEIDREEGVHLPECLPRSGRGVKPKLEGAVVFDEGWIMPGRECDDGCWVFSGSCFFFFSVPCCLCAAAYLCLLLSCQLHKMPVRCSLTCHRSRVGGLRPFLVAAPILTDCASRMGTCLHFASLSFTLGSPSPAQCKRIIQAKPPIDLFKTPQDTPSK</sequence>
<evidence type="ECO:0000313" key="2">
    <source>
        <dbReference type="EMBL" id="RNE98940.1"/>
    </source>
</evidence>
<keyword evidence="1" id="KW-0812">Transmembrane</keyword>
<organism evidence="2 3">
    <name type="scientific">Trypanosoma rangeli</name>
    <dbReference type="NCBI Taxonomy" id="5698"/>
    <lineage>
        <taxon>Eukaryota</taxon>
        <taxon>Discoba</taxon>
        <taxon>Euglenozoa</taxon>
        <taxon>Kinetoplastea</taxon>
        <taxon>Metakinetoplastina</taxon>
        <taxon>Trypanosomatida</taxon>
        <taxon>Trypanosomatidae</taxon>
        <taxon>Trypanosoma</taxon>
        <taxon>Herpetosoma</taxon>
    </lineage>
</organism>
<accession>A0A3R7MA55</accession>
<dbReference type="Proteomes" id="UP000283634">
    <property type="component" value="Unassembled WGS sequence"/>
</dbReference>
<keyword evidence="1" id="KW-0472">Membrane</keyword>
<dbReference type="AlphaFoldDB" id="A0A3R7MA55"/>
<reference evidence="2 3" key="1">
    <citation type="journal article" date="2018" name="BMC Genomics">
        <title>Genomic comparison of Trypanosoma conorhini and Trypanosoma rangeli to Trypanosoma cruzi strains of high and low virulence.</title>
        <authorList>
            <person name="Bradwell K.R."/>
            <person name="Koparde V.N."/>
            <person name="Matveyev A.V."/>
            <person name="Serrano M.G."/>
            <person name="Alves J.M."/>
            <person name="Parikh H."/>
            <person name="Huang B."/>
            <person name="Lee V."/>
            <person name="Espinosa-Alvarez O."/>
            <person name="Ortiz P.A."/>
            <person name="Costa-Martins A.G."/>
            <person name="Teixeira M.M."/>
            <person name="Buck G.A."/>
        </authorList>
    </citation>
    <scope>NUCLEOTIDE SEQUENCE [LARGE SCALE GENOMIC DNA]</scope>
    <source>
        <strain evidence="2 3">AM80</strain>
    </source>
</reference>
<dbReference type="EMBL" id="MKGL01000423">
    <property type="protein sequence ID" value="RNE98940.1"/>
    <property type="molecule type" value="Genomic_DNA"/>
</dbReference>
<keyword evidence="1" id="KW-1133">Transmembrane helix</keyword>
<protein>
    <submittedName>
        <fullName evidence="2">Uncharacterized protein</fullName>
    </submittedName>
</protein>